<feature type="transmembrane region" description="Helical" evidence="3">
    <location>
        <begin position="390"/>
        <end position="411"/>
    </location>
</feature>
<dbReference type="InterPro" id="IPR001750">
    <property type="entry name" value="ND/Mrp_TM"/>
</dbReference>
<comment type="subcellular location">
    <subcellularLocation>
        <location evidence="1">Endomembrane system</location>
        <topology evidence="1">Multi-pass membrane protein</topology>
    </subcellularLocation>
    <subcellularLocation>
        <location evidence="2">Membrane</location>
        <topology evidence="2">Multi-pass membrane protein</topology>
    </subcellularLocation>
</comment>
<feature type="transmembrane region" description="Helical" evidence="3">
    <location>
        <begin position="108"/>
        <end position="125"/>
    </location>
</feature>
<dbReference type="AlphaFoldDB" id="A0A1W1I2C4"/>
<dbReference type="Proteomes" id="UP000192042">
    <property type="component" value="Chromosome I"/>
</dbReference>
<keyword evidence="6" id="KW-1185">Reference proteome</keyword>
<accession>A0A1W1I2C4</accession>
<evidence type="ECO:0000256" key="3">
    <source>
        <dbReference type="SAM" id="Phobius"/>
    </source>
</evidence>
<organism evidence="5 6">
    <name type="scientific">Nitrospira japonica</name>
    <dbReference type="NCBI Taxonomy" id="1325564"/>
    <lineage>
        <taxon>Bacteria</taxon>
        <taxon>Pseudomonadati</taxon>
        <taxon>Nitrospirota</taxon>
        <taxon>Nitrospiria</taxon>
        <taxon>Nitrospirales</taxon>
        <taxon>Nitrospiraceae</taxon>
        <taxon>Nitrospira</taxon>
    </lineage>
</organism>
<evidence type="ECO:0000256" key="2">
    <source>
        <dbReference type="RuleBase" id="RU000320"/>
    </source>
</evidence>
<feature type="transmembrane region" description="Helical" evidence="3">
    <location>
        <begin position="218"/>
        <end position="239"/>
    </location>
</feature>
<name>A0A1W1I2C4_9BACT</name>
<evidence type="ECO:0000259" key="4">
    <source>
        <dbReference type="Pfam" id="PF00361"/>
    </source>
</evidence>
<dbReference type="GO" id="GO:0016020">
    <property type="term" value="C:membrane"/>
    <property type="evidence" value="ECO:0007669"/>
    <property type="project" value="UniProtKB-SubCell"/>
</dbReference>
<dbReference type="GO" id="GO:0012505">
    <property type="term" value="C:endomembrane system"/>
    <property type="evidence" value="ECO:0007669"/>
    <property type="project" value="UniProtKB-SubCell"/>
</dbReference>
<feature type="transmembrane region" description="Helical" evidence="3">
    <location>
        <begin position="194"/>
        <end position="212"/>
    </location>
</feature>
<feature type="domain" description="NADH:quinone oxidoreductase/Mrp antiporter transmembrane" evidence="4">
    <location>
        <begin position="160"/>
        <end position="344"/>
    </location>
</feature>
<gene>
    <name evidence="5" type="ORF">NSJP_0994</name>
</gene>
<proteinExistence type="predicted"/>
<feature type="transmembrane region" description="Helical" evidence="3">
    <location>
        <begin position="349"/>
        <end position="369"/>
    </location>
</feature>
<reference evidence="5 6" key="1">
    <citation type="submission" date="2017-03" db="EMBL/GenBank/DDBJ databases">
        <authorList>
            <person name="Afonso C.L."/>
            <person name="Miller P.J."/>
            <person name="Scott M.A."/>
            <person name="Spackman E."/>
            <person name="Goraichik I."/>
            <person name="Dimitrov K.M."/>
            <person name="Suarez D.L."/>
            <person name="Swayne D.E."/>
        </authorList>
    </citation>
    <scope>NUCLEOTIDE SEQUENCE [LARGE SCALE GENOMIC DNA]</scope>
    <source>
        <strain evidence="5">Genome sequencing of Nitrospira japonica strain NJ11</strain>
    </source>
</reference>
<feature type="transmembrane region" description="Helical" evidence="3">
    <location>
        <begin position="137"/>
        <end position="156"/>
    </location>
</feature>
<feature type="transmembrane region" description="Helical" evidence="3">
    <location>
        <begin position="306"/>
        <end position="329"/>
    </location>
</feature>
<evidence type="ECO:0000256" key="1">
    <source>
        <dbReference type="ARBA" id="ARBA00004127"/>
    </source>
</evidence>
<sequence length="436" mass="45907">MTGGMMIPSLLAGIPLLGALASLPFRSDPEQLKRSCVTWAVLSLASIAGCANRIEVPTEGLLPLYLLPLAATISILGQPVHEQHRLSWLSTLVFLGIGLSVLSGPPLIAPLTVALLSALIAGLLYQHHSALWPRSWWGIGAYGFGALCAALSAAVGDPLSSLASLLACGVLLPLLPFHDGYLTALTRLPGSLPSFIVVLLPLVGLHLLAAAMPTVSDSVAWTVGFFALAGASYGAFKALAQSRVRLLLAYGSLSFFSIFWWFAAASRTATPRAALLVGTVGLATSGLMVAWQVVRTRYGDDVDPQAISGLATGMPQYAVLLSLLALAAMGLPPFGVFAGFMGLLLGSPFPSLAGLFVTLLAWLAASWYIMQMVQRLLFGIRRPELRYTDLLQAELASLLIVVLVLLALGLVPSTLFASEPAALGIPILGESFTWNR</sequence>
<keyword evidence="3" id="KW-0472">Membrane</keyword>
<evidence type="ECO:0000313" key="5">
    <source>
        <dbReference type="EMBL" id="SLM47166.1"/>
    </source>
</evidence>
<dbReference type="Pfam" id="PF00361">
    <property type="entry name" value="Proton_antipo_M"/>
    <property type="match status" value="1"/>
</dbReference>
<keyword evidence="2 3" id="KW-0812">Transmembrane</keyword>
<dbReference type="GO" id="GO:0016491">
    <property type="term" value="F:oxidoreductase activity"/>
    <property type="evidence" value="ECO:0007669"/>
    <property type="project" value="UniProtKB-KW"/>
</dbReference>
<dbReference type="EC" id="1.6.5.11" evidence="5"/>
<dbReference type="STRING" id="1325564.NSJP_0994"/>
<dbReference type="KEGG" id="nja:NSJP_0994"/>
<feature type="transmembrane region" description="Helical" evidence="3">
    <location>
        <begin position="162"/>
        <end position="182"/>
    </location>
</feature>
<evidence type="ECO:0000313" key="6">
    <source>
        <dbReference type="Proteomes" id="UP000192042"/>
    </source>
</evidence>
<feature type="transmembrane region" description="Helical" evidence="3">
    <location>
        <begin position="246"/>
        <end position="263"/>
    </location>
</feature>
<keyword evidence="5" id="KW-0560">Oxidoreductase</keyword>
<dbReference type="EMBL" id="LT828648">
    <property type="protein sequence ID" value="SLM47166.1"/>
    <property type="molecule type" value="Genomic_DNA"/>
</dbReference>
<keyword evidence="3" id="KW-1133">Transmembrane helix</keyword>
<protein>
    <submittedName>
        <fullName evidence="5">Putative NADH-quinone oxidoreductase, subunit M</fullName>
        <ecNumber evidence="5">1.6.5.11</ecNumber>
    </submittedName>
</protein>
<feature type="transmembrane region" description="Helical" evidence="3">
    <location>
        <begin position="275"/>
        <end position="294"/>
    </location>
</feature>